<dbReference type="InterPro" id="IPR010721">
    <property type="entry name" value="UstE-like"/>
</dbReference>
<reference evidence="2" key="2">
    <citation type="submission" date="2011-02" db="EMBL/GenBank/DDBJ databases">
        <authorList>
            <person name="MacLean D."/>
        </authorList>
    </citation>
    <scope>NUCLEOTIDE SEQUENCE</scope>
</reference>
<dbReference type="PROSITE" id="PS50244">
    <property type="entry name" value="S5A_REDUCTASE"/>
    <property type="match status" value="1"/>
</dbReference>
<dbReference type="PANTHER" id="PTHR32251">
    <property type="entry name" value="3-OXO-5-ALPHA-STEROID 4-DEHYDROGENASE"/>
    <property type="match status" value="1"/>
</dbReference>
<feature type="transmembrane region" description="Helical" evidence="1">
    <location>
        <begin position="162"/>
        <end position="178"/>
    </location>
</feature>
<name>F0WVD3_9STRA</name>
<dbReference type="PANTHER" id="PTHR32251:SF17">
    <property type="entry name" value="STEROID 5-ALPHA REDUCTASE C-TERMINAL DOMAIN-CONTAINING PROTEIN"/>
    <property type="match status" value="1"/>
</dbReference>
<dbReference type="Pfam" id="PF06966">
    <property type="entry name" value="DUF1295"/>
    <property type="match status" value="1"/>
</dbReference>
<reference evidence="2" key="1">
    <citation type="journal article" date="2011" name="PLoS Biol.">
        <title>Gene gain and loss during evolution of obligate parasitism in the white rust pathogen of Arabidopsis thaliana.</title>
        <authorList>
            <person name="Kemen E."/>
            <person name="Gardiner A."/>
            <person name="Schultz-Larsen T."/>
            <person name="Kemen A.C."/>
            <person name="Balmuth A.L."/>
            <person name="Robert-Seilaniantz A."/>
            <person name="Bailey K."/>
            <person name="Holub E."/>
            <person name="Studholme D.J."/>
            <person name="Maclean D."/>
            <person name="Jones J.D."/>
        </authorList>
    </citation>
    <scope>NUCLEOTIDE SEQUENCE</scope>
</reference>
<dbReference type="AlphaFoldDB" id="F0WVD3"/>
<evidence type="ECO:0000256" key="1">
    <source>
        <dbReference type="SAM" id="Phobius"/>
    </source>
</evidence>
<dbReference type="HOGENOM" id="CLU_043418_1_0_1"/>
<dbReference type="GO" id="GO:0016020">
    <property type="term" value="C:membrane"/>
    <property type="evidence" value="ECO:0007669"/>
    <property type="project" value="TreeGrafter"/>
</dbReference>
<gene>
    <name evidence="2" type="primary">AlNc14C294G10277</name>
    <name evidence="2" type="ORF">ALNC14_115160</name>
</gene>
<feature type="transmembrane region" description="Helical" evidence="1">
    <location>
        <begin position="54"/>
        <end position="73"/>
    </location>
</feature>
<proteinExistence type="predicted"/>
<feature type="transmembrane region" description="Helical" evidence="1">
    <location>
        <begin position="27"/>
        <end position="47"/>
    </location>
</feature>
<organism evidence="2">
    <name type="scientific">Albugo laibachii Nc14</name>
    <dbReference type="NCBI Taxonomy" id="890382"/>
    <lineage>
        <taxon>Eukaryota</taxon>
        <taxon>Sar</taxon>
        <taxon>Stramenopiles</taxon>
        <taxon>Oomycota</taxon>
        <taxon>Peronosporomycetes</taxon>
        <taxon>Albuginales</taxon>
        <taxon>Albuginaceae</taxon>
        <taxon>Albugo</taxon>
    </lineage>
</organism>
<evidence type="ECO:0000313" key="2">
    <source>
        <dbReference type="EMBL" id="CCA25372.1"/>
    </source>
</evidence>
<feature type="transmembrane region" description="Helical" evidence="1">
    <location>
        <begin position="79"/>
        <end position="100"/>
    </location>
</feature>
<keyword evidence="1" id="KW-0812">Transmembrane</keyword>
<sequence>MLQVLYDVGGTLASVCLLSAISYLTKLYQPAIVCIVIQWIVALFQAIPQQRETYYDVTGSVTFAIVSLQSILLAKVRDWHSLLLSILVWVWCIRLGTYLYQRIRGSGQDKRFETIRSNPLLFFSAWSLQGFWVFNTLLPVLLSHRRRAPVHGGMKPVQWTDVVGFLVWIVGFSMETIADAQKSKFRAVASNRDRFITHGLWKYSRHPNYCGEMLVWFGVYCLSISTLQSPLDYTLAASSPLVVVILLTKVSGIPLMEKHADEKWGATALYQGYKARTNLLIPIPLSLG</sequence>
<dbReference type="Gene3D" id="1.20.120.1630">
    <property type="match status" value="1"/>
</dbReference>
<dbReference type="EMBL" id="FR824339">
    <property type="protein sequence ID" value="CCA25372.1"/>
    <property type="molecule type" value="Genomic_DNA"/>
</dbReference>
<protein>
    <submittedName>
        <fullName evidence="2">Uncharacterized protein AlNc14C294G10277</fullName>
    </submittedName>
</protein>
<feature type="transmembrane region" description="Helical" evidence="1">
    <location>
        <begin position="120"/>
        <end position="142"/>
    </location>
</feature>
<keyword evidence="1" id="KW-1133">Transmembrane helix</keyword>
<keyword evidence="1" id="KW-0472">Membrane</keyword>
<accession>F0WVD3</accession>